<sequence>MSDPDGTSADPLWVAAPLLKTSALEHSAPRIQAYLSSLKSLKIQGRSCGHIIMDCDCGSRVGGRGGGSSVVDSMSCRLILVGMADPLLRWCQIMVVDHDRGGS</sequence>
<protein>
    <submittedName>
        <fullName evidence="1">Uncharacterized protein</fullName>
    </submittedName>
</protein>
<reference evidence="1" key="1">
    <citation type="submission" date="2020-03" db="EMBL/GenBank/DDBJ databases">
        <authorList>
            <person name="Weist P."/>
        </authorList>
    </citation>
    <scope>NUCLEOTIDE SEQUENCE</scope>
</reference>
<dbReference type="Proteomes" id="UP001153269">
    <property type="component" value="Unassembled WGS sequence"/>
</dbReference>
<evidence type="ECO:0000313" key="1">
    <source>
        <dbReference type="EMBL" id="CAB1429006.1"/>
    </source>
</evidence>
<dbReference type="EMBL" id="CADEAL010001109">
    <property type="protein sequence ID" value="CAB1429006.1"/>
    <property type="molecule type" value="Genomic_DNA"/>
</dbReference>
<keyword evidence="2" id="KW-1185">Reference proteome</keyword>
<proteinExistence type="predicted"/>
<comment type="caution">
    <text evidence="1">The sequence shown here is derived from an EMBL/GenBank/DDBJ whole genome shotgun (WGS) entry which is preliminary data.</text>
</comment>
<organism evidence="1 2">
    <name type="scientific">Pleuronectes platessa</name>
    <name type="common">European plaice</name>
    <dbReference type="NCBI Taxonomy" id="8262"/>
    <lineage>
        <taxon>Eukaryota</taxon>
        <taxon>Metazoa</taxon>
        <taxon>Chordata</taxon>
        <taxon>Craniata</taxon>
        <taxon>Vertebrata</taxon>
        <taxon>Euteleostomi</taxon>
        <taxon>Actinopterygii</taxon>
        <taxon>Neopterygii</taxon>
        <taxon>Teleostei</taxon>
        <taxon>Neoteleostei</taxon>
        <taxon>Acanthomorphata</taxon>
        <taxon>Carangaria</taxon>
        <taxon>Pleuronectiformes</taxon>
        <taxon>Pleuronectoidei</taxon>
        <taxon>Pleuronectidae</taxon>
        <taxon>Pleuronectes</taxon>
    </lineage>
</organism>
<evidence type="ECO:0000313" key="2">
    <source>
        <dbReference type="Proteomes" id="UP001153269"/>
    </source>
</evidence>
<accession>A0A9N7UDH8</accession>
<name>A0A9N7UDH8_PLEPL</name>
<gene>
    <name evidence="1" type="ORF">PLEPLA_LOCUS16981</name>
</gene>
<dbReference type="AlphaFoldDB" id="A0A9N7UDH8"/>